<dbReference type="Pfam" id="PF00160">
    <property type="entry name" value="Pro_isomerase"/>
    <property type="match status" value="1"/>
</dbReference>
<sequence length="102" mass="11443">MANMGPNTNGSHLSSSLQLLKPLHLDGKHVFSFRKVIKGMAIVRSIEHFATEDGDYPSSRSHIIAEKLLREQMIDGISNFFFKDGYIYPDSPADLAKKTPYC</sequence>
<dbReference type="SUPFAM" id="SSF50891">
    <property type="entry name" value="Cyclophilin-like"/>
    <property type="match status" value="1"/>
</dbReference>
<dbReference type="PROSITE" id="PS50072">
    <property type="entry name" value="CSA_PPIASE_2"/>
    <property type="match status" value="1"/>
</dbReference>
<evidence type="ECO:0000313" key="3">
    <source>
        <dbReference type="Proteomes" id="UP000188268"/>
    </source>
</evidence>
<name>A0A1R3JW99_COCAP</name>
<dbReference type="STRING" id="210143.A0A1R3JW99"/>
<dbReference type="EMBL" id="AWWV01006931">
    <property type="protein sequence ID" value="OMO99136.1"/>
    <property type="molecule type" value="Genomic_DNA"/>
</dbReference>
<dbReference type="InterPro" id="IPR029000">
    <property type="entry name" value="Cyclophilin-like_dom_sf"/>
</dbReference>
<accession>A0A1R3JW99</accession>
<comment type="caution">
    <text evidence="2">The sequence shown here is derived from an EMBL/GenBank/DDBJ whole genome shotgun (WGS) entry which is preliminary data.</text>
</comment>
<dbReference type="Gene3D" id="2.40.100.10">
    <property type="entry name" value="Cyclophilin-like"/>
    <property type="match status" value="1"/>
</dbReference>
<gene>
    <name evidence="2" type="ORF">CCACVL1_03910</name>
</gene>
<evidence type="ECO:0000313" key="2">
    <source>
        <dbReference type="EMBL" id="OMO99136.1"/>
    </source>
</evidence>
<keyword evidence="3" id="KW-1185">Reference proteome</keyword>
<dbReference type="Proteomes" id="UP000188268">
    <property type="component" value="Unassembled WGS sequence"/>
</dbReference>
<evidence type="ECO:0000259" key="1">
    <source>
        <dbReference type="PROSITE" id="PS50072"/>
    </source>
</evidence>
<dbReference type="InterPro" id="IPR002130">
    <property type="entry name" value="Cyclophilin-type_PPIase_dom"/>
</dbReference>
<proteinExistence type="predicted"/>
<dbReference type="GO" id="GO:0003755">
    <property type="term" value="F:peptidyl-prolyl cis-trans isomerase activity"/>
    <property type="evidence" value="ECO:0007669"/>
    <property type="project" value="InterPro"/>
</dbReference>
<dbReference type="AlphaFoldDB" id="A0A1R3JW99"/>
<reference evidence="2 3" key="1">
    <citation type="submission" date="2013-09" db="EMBL/GenBank/DDBJ databases">
        <title>Corchorus capsularis genome sequencing.</title>
        <authorList>
            <person name="Alam M."/>
            <person name="Haque M.S."/>
            <person name="Islam M.S."/>
            <person name="Emdad E.M."/>
            <person name="Islam M.M."/>
            <person name="Ahmed B."/>
            <person name="Halim A."/>
            <person name="Hossen Q.M.M."/>
            <person name="Hossain M.Z."/>
            <person name="Ahmed R."/>
            <person name="Khan M.M."/>
            <person name="Islam R."/>
            <person name="Rashid M.M."/>
            <person name="Khan S.A."/>
            <person name="Rahman M.S."/>
            <person name="Alam M."/>
        </authorList>
    </citation>
    <scope>NUCLEOTIDE SEQUENCE [LARGE SCALE GENOMIC DNA]</scope>
    <source>
        <strain evidence="3">cv. CVL-1</strain>
        <tissue evidence="2">Whole seedling</tissue>
    </source>
</reference>
<protein>
    <recommendedName>
        <fullName evidence="1">PPIase cyclophilin-type domain-containing protein</fullName>
    </recommendedName>
</protein>
<feature type="domain" description="PPIase cyclophilin-type" evidence="1">
    <location>
        <begin position="1"/>
        <end position="68"/>
    </location>
</feature>
<dbReference type="Gramene" id="OMO99136">
    <property type="protein sequence ID" value="OMO99136"/>
    <property type="gene ID" value="CCACVL1_03910"/>
</dbReference>
<organism evidence="2 3">
    <name type="scientific">Corchorus capsularis</name>
    <name type="common">Jute</name>
    <dbReference type="NCBI Taxonomy" id="210143"/>
    <lineage>
        <taxon>Eukaryota</taxon>
        <taxon>Viridiplantae</taxon>
        <taxon>Streptophyta</taxon>
        <taxon>Embryophyta</taxon>
        <taxon>Tracheophyta</taxon>
        <taxon>Spermatophyta</taxon>
        <taxon>Magnoliopsida</taxon>
        <taxon>eudicotyledons</taxon>
        <taxon>Gunneridae</taxon>
        <taxon>Pentapetalae</taxon>
        <taxon>rosids</taxon>
        <taxon>malvids</taxon>
        <taxon>Malvales</taxon>
        <taxon>Malvaceae</taxon>
        <taxon>Grewioideae</taxon>
        <taxon>Apeibeae</taxon>
        <taxon>Corchorus</taxon>
    </lineage>
</organism>